<reference evidence="2" key="1">
    <citation type="submission" date="2021-04" db="EMBL/GenBank/DDBJ databases">
        <authorList>
            <consortium name="Molecular Ecology Group"/>
        </authorList>
    </citation>
    <scope>NUCLEOTIDE SEQUENCE</scope>
</reference>
<organism evidence="2 3">
    <name type="scientific">Candidula unifasciata</name>
    <dbReference type="NCBI Taxonomy" id="100452"/>
    <lineage>
        <taxon>Eukaryota</taxon>
        <taxon>Metazoa</taxon>
        <taxon>Spiralia</taxon>
        <taxon>Lophotrochozoa</taxon>
        <taxon>Mollusca</taxon>
        <taxon>Gastropoda</taxon>
        <taxon>Heterobranchia</taxon>
        <taxon>Euthyneura</taxon>
        <taxon>Panpulmonata</taxon>
        <taxon>Eupulmonata</taxon>
        <taxon>Stylommatophora</taxon>
        <taxon>Helicina</taxon>
        <taxon>Helicoidea</taxon>
        <taxon>Geomitridae</taxon>
        <taxon>Candidula</taxon>
    </lineage>
</organism>
<feature type="region of interest" description="Disordered" evidence="1">
    <location>
        <begin position="57"/>
        <end position="87"/>
    </location>
</feature>
<keyword evidence="3" id="KW-1185">Reference proteome</keyword>
<evidence type="ECO:0000313" key="3">
    <source>
        <dbReference type="Proteomes" id="UP000678393"/>
    </source>
</evidence>
<gene>
    <name evidence="2" type="ORF">CUNI_LOCUS18906</name>
</gene>
<dbReference type="AlphaFoldDB" id="A0A8S3ZYT7"/>
<dbReference type="EMBL" id="CAJHNH020006113">
    <property type="protein sequence ID" value="CAG5133348.1"/>
    <property type="molecule type" value="Genomic_DNA"/>
</dbReference>
<protein>
    <submittedName>
        <fullName evidence="2">Uncharacterized protein</fullName>
    </submittedName>
</protein>
<accession>A0A8S3ZYT7</accession>
<feature type="non-terminal residue" evidence="2">
    <location>
        <position position="147"/>
    </location>
</feature>
<comment type="caution">
    <text evidence="2">The sequence shown here is derived from an EMBL/GenBank/DDBJ whole genome shotgun (WGS) entry which is preliminary data.</text>
</comment>
<evidence type="ECO:0000313" key="2">
    <source>
        <dbReference type="EMBL" id="CAG5133348.1"/>
    </source>
</evidence>
<evidence type="ECO:0000256" key="1">
    <source>
        <dbReference type="SAM" id="MobiDB-lite"/>
    </source>
</evidence>
<name>A0A8S3ZYT7_9EUPU</name>
<dbReference type="Proteomes" id="UP000678393">
    <property type="component" value="Unassembled WGS sequence"/>
</dbReference>
<proteinExistence type="predicted"/>
<sequence length="147" mass="16038">MWQVPFHLDNVRDGCTTAIFDKRKIEHFTTLNLNGGGGDEIKVAKTKTKSVAMLSSPSYKRRGCGGVGTDPSHTPHSQAAPRPASGVYHSSVDLEIDIEMPETPAGRGRRAKANAAKNRLKAKFPNIETKDEADSNAQDKNEVRCMC</sequence>